<dbReference type="InterPro" id="IPR011723">
    <property type="entry name" value="Znf/thioredoxin_put"/>
</dbReference>
<feature type="region of interest" description="Disordered" evidence="1">
    <location>
        <begin position="94"/>
        <end position="141"/>
    </location>
</feature>
<gene>
    <name evidence="3" type="ORF">HNR39_002762</name>
</gene>
<proteinExistence type="predicted"/>
<name>A0A840RWT1_9BURK</name>
<dbReference type="Pfam" id="PF11906">
    <property type="entry name" value="DUF3426"/>
    <property type="match status" value="1"/>
</dbReference>
<dbReference type="EMBL" id="JACHHQ010000005">
    <property type="protein sequence ID" value="MBB5200920.1"/>
    <property type="molecule type" value="Genomic_DNA"/>
</dbReference>
<feature type="domain" description="Zinc finger/thioredoxin putative" evidence="2">
    <location>
        <begin position="3"/>
        <end position="38"/>
    </location>
</feature>
<dbReference type="Pfam" id="PF13719">
    <property type="entry name" value="Zn_ribbon_5"/>
    <property type="match status" value="1"/>
</dbReference>
<reference evidence="3 4" key="1">
    <citation type="submission" date="2020-08" db="EMBL/GenBank/DDBJ databases">
        <title>Genomic Encyclopedia of Type Strains, Phase IV (KMG-IV): sequencing the most valuable type-strain genomes for metagenomic binning, comparative biology and taxonomic classification.</title>
        <authorList>
            <person name="Goeker M."/>
        </authorList>
    </citation>
    <scope>NUCLEOTIDE SEQUENCE [LARGE SCALE GENOMIC DNA]</scope>
    <source>
        <strain evidence="3 4">DSM 23240</strain>
    </source>
</reference>
<feature type="compositionally biased region" description="Low complexity" evidence="1">
    <location>
        <begin position="118"/>
        <end position="138"/>
    </location>
</feature>
<evidence type="ECO:0000313" key="3">
    <source>
        <dbReference type="EMBL" id="MBB5200920.1"/>
    </source>
</evidence>
<comment type="caution">
    <text evidence="3">The sequence shown here is derived from an EMBL/GenBank/DDBJ whole genome shotgun (WGS) entry which is preliminary data.</text>
</comment>
<dbReference type="NCBIfam" id="TIGR02098">
    <property type="entry name" value="MJ0042_CXXC"/>
    <property type="match status" value="1"/>
</dbReference>
<organism evidence="3 4">
    <name type="scientific">Glaciimonas immobilis</name>
    <dbReference type="NCBI Taxonomy" id="728004"/>
    <lineage>
        <taxon>Bacteria</taxon>
        <taxon>Pseudomonadati</taxon>
        <taxon>Pseudomonadota</taxon>
        <taxon>Betaproteobacteria</taxon>
        <taxon>Burkholderiales</taxon>
        <taxon>Oxalobacteraceae</taxon>
        <taxon>Glaciimonas</taxon>
    </lineage>
</organism>
<evidence type="ECO:0000259" key="2">
    <source>
        <dbReference type="Pfam" id="PF13719"/>
    </source>
</evidence>
<dbReference type="RefSeq" id="WP_168055645.1">
    <property type="nucleotide sequence ID" value="NZ_JAAOZT010000007.1"/>
</dbReference>
<sequence length="517" mass="55350">MALATQCPFCQTTFRVANDQLKLRAGLVRCGSCREVFNGIENLVRPGQAATDGSHGSAVAVPLGQNEAVAPVAPTFKNVAPHLAAATMLPGTLPLPSNPLGPDTQLRPPEAPAEHRPASPAAPLFTPRLSSLPPSASAPLPPVYRTPSVSSMTQMTPLLPDAAPVAPIALVPKAESIRSVSPTKAIEVAPPQSAAGRIAPHLNTARREPTIAYSLPTTSGLKSPNVWQRLNTHDAGGGNVEIDNDKGAPNVPPIGSNLNDADPLQRMTLFQVASTESLGDGTSGGEDDELDRLIDELQNRQWKGTKKAAPEPSPEKAVESNFVGDRRGYDRSATDTTEDAVNAEPRFMRQAQHQQRLGGAIRLAMWIGSIVFAIALLAQAGYLYRDHLAASVPLLKPLLQRVCSKLGCQIGLPTNIDGLSIESNELQLIDPARNLFALTVLMRNRSSTVQAWPTIELTLNDGSEKAIARRAFPPAEYLPVGTDGAEGFRRNTEQPVKLTFELLQLKASGYRVYLFYP</sequence>
<protein>
    <submittedName>
        <fullName evidence="3">Putative Zn finger-like uncharacterized protein</fullName>
    </submittedName>
</protein>
<keyword evidence="4" id="KW-1185">Reference proteome</keyword>
<accession>A0A840RWT1</accession>
<evidence type="ECO:0000313" key="4">
    <source>
        <dbReference type="Proteomes" id="UP000571084"/>
    </source>
</evidence>
<dbReference type="InterPro" id="IPR021834">
    <property type="entry name" value="DUF3426"/>
</dbReference>
<evidence type="ECO:0000256" key="1">
    <source>
        <dbReference type="SAM" id="MobiDB-lite"/>
    </source>
</evidence>
<dbReference type="AlphaFoldDB" id="A0A840RWT1"/>
<dbReference type="Proteomes" id="UP000571084">
    <property type="component" value="Unassembled WGS sequence"/>
</dbReference>